<feature type="region of interest" description="Disordered" evidence="1">
    <location>
        <begin position="1"/>
        <end position="30"/>
    </location>
</feature>
<dbReference type="OrthoDB" id="1714508at2759"/>
<proteinExistence type="predicted"/>
<feature type="region of interest" description="Disordered" evidence="1">
    <location>
        <begin position="338"/>
        <end position="447"/>
    </location>
</feature>
<feature type="region of interest" description="Disordered" evidence="1">
    <location>
        <begin position="50"/>
        <end position="114"/>
    </location>
</feature>
<name>A0A0K9NM80_ZOSMR</name>
<dbReference type="InterPro" id="IPR012479">
    <property type="entry name" value="SAP30BP"/>
</dbReference>
<dbReference type="STRING" id="29655.A0A0K9NM80"/>
<feature type="compositionally biased region" description="Low complexity" evidence="1">
    <location>
        <begin position="365"/>
        <end position="376"/>
    </location>
</feature>
<gene>
    <name evidence="2" type="ORF">ZOSMA_82G00150</name>
</gene>
<keyword evidence="3" id="KW-1185">Reference proteome</keyword>
<reference evidence="3" key="1">
    <citation type="journal article" date="2016" name="Nature">
        <title>The genome of the seagrass Zostera marina reveals angiosperm adaptation to the sea.</title>
        <authorList>
            <person name="Olsen J.L."/>
            <person name="Rouze P."/>
            <person name="Verhelst B."/>
            <person name="Lin Y.-C."/>
            <person name="Bayer T."/>
            <person name="Collen J."/>
            <person name="Dattolo E."/>
            <person name="De Paoli E."/>
            <person name="Dittami S."/>
            <person name="Maumus F."/>
            <person name="Michel G."/>
            <person name="Kersting A."/>
            <person name="Lauritano C."/>
            <person name="Lohaus R."/>
            <person name="Toepel M."/>
            <person name="Tonon T."/>
            <person name="Vanneste K."/>
            <person name="Amirebrahimi M."/>
            <person name="Brakel J."/>
            <person name="Bostroem C."/>
            <person name="Chovatia M."/>
            <person name="Grimwood J."/>
            <person name="Jenkins J.W."/>
            <person name="Jueterbock A."/>
            <person name="Mraz A."/>
            <person name="Stam W.T."/>
            <person name="Tice H."/>
            <person name="Bornberg-Bauer E."/>
            <person name="Green P.J."/>
            <person name="Pearson G.A."/>
            <person name="Procaccini G."/>
            <person name="Duarte C.M."/>
            <person name="Schmutz J."/>
            <person name="Reusch T.B.H."/>
            <person name="Van de Peer Y."/>
        </authorList>
    </citation>
    <scope>NUCLEOTIDE SEQUENCE [LARGE SCALE GENOMIC DNA]</scope>
    <source>
        <strain evidence="3">cv. Finnish</strain>
    </source>
</reference>
<sequence length="447" mass="49599">MASREGIALLSMYYDEEDEEDAEEEEEEKQQIRLSASLSEEVEVMEVKEYESHNNSNAASVVHPDIPIEKSPQEPPLQVSMSSDEDWEPKTLIKHVNSTPTPSPVSRTLAPPNFTESLSPQIALVSQRSKAGSLNIVDYDHDEMAISPEKEEGEILSADHVMSDVEMQNTEGALEEKTSISPFHVSTSNSQTDFEQPLKQLPVSEAETDKDIVVTNTATGTEKSQPDLNATCQPQALEIIEDAGSLKKFLPPPPTTKCSQELQDKIIKFLSLKKTGKSFNAELRKLKDYRNPDFLQHAVRYQGIIQTGTCFDKEVFNPEGYDPSDYYDEIEADMKRGEIERKEQGKRRSPKIEFVSGGPSKFNGISVPSASAIPASGQQLASTDTTSKDARPNKKSKWDKVDSDSRNPIQSGTHESSSSSTHVGLLSASNAAIRREKRPRKEGQVRK</sequence>
<dbReference type="PANTHER" id="PTHR13464">
    <property type="entry name" value="TRANSCRIPTIONAL REGULATOR PROTEIN HCNGP"/>
    <property type="match status" value="1"/>
</dbReference>
<dbReference type="Pfam" id="PF07818">
    <property type="entry name" value="HCNGP"/>
    <property type="match status" value="1"/>
</dbReference>
<feature type="compositionally biased region" description="Polar residues" evidence="1">
    <location>
        <begin position="96"/>
        <end position="106"/>
    </location>
</feature>
<dbReference type="EMBL" id="LFYR01002027">
    <property type="protein sequence ID" value="KMZ57703.1"/>
    <property type="molecule type" value="Genomic_DNA"/>
</dbReference>
<dbReference type="Proteomes" id="UP000036987">
    <property type="component" value="Unassembled WGS sequence"/>
</dbReference>
<comment type="caution">
    <text evidence="2">The sequence shown here is derived from an EMBL/GenBank/DDBJ whole genome shotgun (WGS) entry which is preliminary data.</text>
</comment>
<evidence type="ECO:0008006" key="4">
    <source>
        <dbReference type="Google" id="ProtNLM"/>
    </source>
</evidence>
<evidence type="ECO:0000313" key="3">
    <source>
        <dbReference type="Proteomes" id="UP000036987"/>
    </source>
</evidence>
<feature type="compositionally biased region" description="Acidic residues" evidence="1">
    <location>
        <begin position="14"/>
        <end position="28"/>
    </location>
</feature>
<dbReference type="GO" id="GO:0006355">
    <property type="term" value="P:regulation of DNA-templated transcription"/>
    <property type="evidence" value="ECO:0007669"/>
    <property type="project" value="InterPro"/>
</dbReference>
<evidence type="ECO:0000256" key="1">
    <source>
        <dbReference type="SAM" id="MobiDB-lite"/>
    </source>
</evidence>
<protein>
    <recommendedName>
        <fullName evidence="4">SAP30-binding protein</fullName>
    </recommendedName>
</protein>
<organism evidence="2 3">
    <name type="scientific">Zostera marina</name>
    <name type="common">Eelgrass</name>
    <dbReference type="NCBI Taxonomy" id="29655"/>
    <lineage>
        <taxon>Eukaryota</taxon>
        <taxon>Viridiplantae</taxon>
        <taxon>Streptophyta</taxon>
        <taxon>Embryophyta</taxon>
        <taxon>Tracheophyta</taxon>
        <taxon>Spermatophyta</taxon>
        <taxon>Magnoliopsida</taxon>
        <taxon>Liliopsida</taxon>
        <taxon>Zosteraceae</taxon>
        <taxon>Zostera</taxon>
    </lineage>
</organism>
<dbReference type="PANTHER" id="PTHR13464:SF0">
    <property type="entry name" value="SAP30-BINDING PROTEIN"/>
    <property type="match status" value="1"/>
</dbReference>
<feature type="compositionally biased region" description="Low complexity" evidence="1">
    <location>
        <begin position="411"/>
        <end position="429"/>
    </location>
</feature>
<evidence type="ECO:0000313" key="2">
    <source>
        <dbReference type="EMBL" id="KMZ57703.1"/>
    </source>
</evidence>
<dbReference type="OMA" id="VPNPVHV"/>
<dbReference type="GO" id="GO:0005634">
    <property type="term" value="C:nucleus"/>
    <property type="evidence" value="ECO:0000318"/>
    <property type="project" value="GO_Central"/>
</dbReference>
<dbReference type="AlphaFoldDB" id="A0A0K9NM80"/>
<accession>A0A0K9NM80</accession>
<feature type="compositionally biased region" description="Basic and acidic residues" evidence="1">
    <location>
        <begin position="386"/>
        <end position="405"/>
    </location>
</feature>